<dbReference type="GO" id="GO:0016020">
    <property type="term" value="C:membrane"/>
    <property type="evidence" value="ECO:0007669"/>
    <property type="project" value="UniProtKB-SubCell"/>
</dbReference>
<reference evidence="15 16" key="1">
    <citation type="submission" date="2018-06" db="EMBL/GenBank/DDBJ databases">
        <title>Genomic Encyclopedia of Archaeal and Bacterial Type Strains, Phase II (KMG-II): from individual species to whole genera.</title>
        <authorList>
            <person name="Goeker M."/>
        </authorList>
    </citation>
    <scope>NUCLEOTIDE SEQUENCE [LARGE SCALE GENOMIC DNA]</scope>
    <source>
        <strain evidence="15 16">DSM 18774</strain>
    </source>
</reference>
<evidence type="ECO:0000313" key="15">
    <source>
        <dbReference type="EMBL" id="PZX49707.1"/>
    </source>
</evidence>
<feature type="domain" description="Histidine kinase" evidence="14">
    <location>
        <begin position="163"/>
        <end position="360"/>
    </location>
</feature>
<dbReference type="PANTHER" id="PTHR41523">
    <property type="entry name" value="TWO-COMPONENT SYSTEM SENSOR PROTEIN"/>
    <property type="match status" value="1"/>
</dbReference>
<keyword evidence="10 13" id="KW-1133">Transmembrane helix</keyword>
<dbReference type="InterPro" id="IPR005467">
    <property type="entry name" value="His_kinase_dom"/>
</dbReference>
<dbReference type="Pfam" id="PF02518">
    <property type="entry name" value="HATPase_c"/>
    <property type="match status" value="1"/>
</dbReference>
<dbReference type="GO" id="GO:0000160">
    <property type="term" value="P:phosphorelay signal transduction system"/>
    <property type="evidence" value="ECO:0007669"/>
    <property type="project" value="UniProtKB-KW"/>
</dbReference>
<comment type="caution">
    <text evidence="15">The sequence shown here is derived from an EMBL/GenBank/DDBJ whole genome shotgun (WGS) entry which is preliminary data.</text>
</comment>
<evidence type="ECO:0000256" key="5">
    <source>
        <dbReference type="ARBA" id="ARBA00022679"/>
    </source>
</evidence>
<dbReference type="Pfam" id="PF13493">
    <property type="entry name" value="DUF4118"/>
    <property type="match status" value="1"/>
</dbReference>
<keyword evidence="12 13" id="KW-0472">Membrane</keyword>
<proteinExistence type="predicted"/>
<dbReference type="PROSITE" id="PS50109">
    <property type="entry name" value="HIS_KIN"/>
    <property type="match status" value="1"/>
</dbReference>
<evidence type="ECO:0000256" key="13">
    <source>
        <dbReference type="SAM" id="Phobius"/>
    </source>
</evidence>
<evidence type="ECO:0000256" key="4">
    <source>
        <dbReference type="ARBA" id="ARBA00022553"/>
    </source>
</evidence>
<dbReference type="Proteomes" id="UP000249538">
    <property type="component" value="Unassembled WGS sequence"/>
</dbReference>
<dbReference type="Pfam" id="PF07568">
    <property type="entry name" value="HisKA_2"/>
    <property type="match status" value="1"/>
</dbReference>
<evidence type="ECO:0000256" key="9">
    <source>
        <dbReference type="ARBA" id="ARBA00022840"/>
    </source>
</evidence>
<keyword evidence="5" id="KW-0808">Transferase</keyword>
<feature type="transmembrane region" description="Helical" evidence="13">
    <location>
        <begin position="121"/>
        <end position="140"/>
    </location>
</feature>
<feature type="transmembrane region" description="Helical" evidence="13">
    <location>
        <begin position="70"/>
        <end position="101"/>
    </location>
</feature>
<keyword evidence="9" id="KW-0067">ATP-binding</keyword>
<protein>
    <recommendedName>
        <fullName evidence="3">histidine kinase</fullName>
        <ecNumber evidence="3">2.7.13.3</ecNumber>
    </recommendedName>
</protein>
<dbReference type="EC" id="2.7.13.3" evidence="3"/>
<evidence type="ECO:0000313" key="16">
    <source>
        <dbReference type="Proteomes" id="UP000249538"/>
    </source>
</evidence>
<organism evidence="15 16">
    <name type="scientific">Cereibacter changlensis</name>
    <dbReference type="NCBI Taxonomy" id="402884"/>
    <lineage>
        <taxon>Bacteria</taxon>
        <taxon>Pseudomonadati</taxon>
        <taxon>Pseudomonadota</taxon>
        <taxon>Alphaproteobacteria</taxon>
        <taxon>Rhodobacterales</taxon>
        <taxon>Paracoccaceae</taxon>
        <taxon>Cereibacter</taxon>
    </lineage>
</organism>
<dbReference type="Gene3D" id="3.30.565.10">
    <property type="entry name" value="Histidine kinase-like ATPase, C-terminal domain"/>
    <property type="match status" value="1"/>
</dbReference>
<gene>
    <name evidence="15" type="ORF">LX76_03706</name>
</gene>
<name>A0A2W7R1A0_9RHOB</name>
<evidence type="ECO:0000256" key="6">
    <source>
        <dbReference type="ARBA" id="ARBA00022692"/>
    </source>
</evidence>
<evidence type="ECO:0000256" key="8">
    <source>
        <dbReference type="ARBA" id="ARBA00022777"/>
    </source>
</evidence>
<dbReference type="InterPro" id="IPR025201">
    <property type="entry name" value="KdpD_TM"/>
</dbReference>
<dbReference type="RefSeq" id="WP_245941476.1">
    <property type="nucleotide sequence ID" value="NZ_QKZS01000014.1"/>
</dbReference>
<evidence type="ECO:0000256" key="7">
    <source>
        <dbReference type="ARBA" id="ARBA00022741"/>
    </source>
</evidence>
<comment type="subcellular location">
    <subcellularLocation>
        <location evidence="2">Membrane</location>
        <topology evidence="2">Multi-pass membrane protein</topology>
    </subcellularLocation>
</comment>
<feature type="transmembrane region" description="Helical" evidence="13">
    <location>
        <begin position="38"/>
        <end position="58"/>
    </location>
</feature>
<dbReference type="InterPro" id="IPR011495">
    <property type="entry name" value="Sig_transdc_His_kin_sub2_dim/P"/>
</dbReference>
<evidence type="ECO:0000256" key="12">
    <source>
        <dbReference type="ARBA" id="ARBA00023136"/>
    </source>
</evidence>
<evidence type="ECO:0000256" key="11">
    <source>
        <dbReference type="ARBA" id="ARBA00023012"/>
    </source>
</evidence>
<evidence type="ECO:0000256" key="1">
    <source>
        <dbReference type="ARBA" id="ARBA00000085"/>
    </source>
</evidence>
<sequence>MNTGEIKSSGAGTGSAMPFWPHAMRTVATWSLIERTPAYRAGFALAAFAISFALRYVLDPVLPPGFPFLTFFPAVIITALFGGVAAGTAVAVASGLASWYFFVAPLSSFEVTANSMVAMSFYVFIVATDILLVHAMNLALRAMQTAEQHSAGLADARELMFQELQHRVSNNLTTVSALLGLQARKMSDPVASRALGEAQARLDVVGRLQRRLHDPDRQVLELGSFVEELAQDTIRAMGVEERVSVEAETVPLAVTPDQTVPLGLIATELLMNAVEHGFAGRCTGRLHISLRRTGAPEAETGVLILSDDGNGLPEGFSPETTRSLGLMVAHRFAAQLGGSIRFSRNPQGGTICRLEFPVQNEAQPG</sequence>
<keyword evidence="4" id="KW-0597">Phosphoprotein</keyword>
<dbReference type="InterPro" id="IPR036890">
    <property type="entry name" value="HATPase_C_sf"/>
</dbReference>
<keyword evidence="8 15" id="KW-0418">Kinase</keyword>
<dbReference type="AlphaFoldDB" id="A0A2W7R1A0"/>
<dbReference type="InterPro" id="IPR038318">
    <property type="entry name" value="KdpD_sf"/>
</dbReference>
<accession>A0A2W7R1A0</accession>
<evidence type="ECO:0000256" key="10">
    <source>
        <dbReference type="ARBA" id="ARBA00022989"/>
    </source>
</evidence>
<keyword evidence="7" id="KW-0547">Nucleotide-binding</keyword>
<keyword evidence="11" id="KW-0902">Two-component regulatory system</keyword>
<dbReference type="GO" id="GO:0005524">
    <property type="term" value="F:ATP binding"/>
    <property type="evidence" value="ECO:0007669"/>
    <property type="project" value="UniProtKB-KW"/>
</dbReference>
<comment type="catalytic activity">
    <reaction evidence="1">
        <text>ATP + protein L-histidine = ADP + protein N-phospho-L-histidine.</text>
        <dbReference type="EC" id="2.7.13.3"/>
    </reaction>
</comment>
<dbReference type="GO" id="GO:0004673">
    <property type="term" value="F:protein histidine kinase activity"/>
    <property type="evidence" value="ECO:0007669"/>
    <property type="project" value="UniProtKB-EC"/>
</dbReference>
<dbReference type="SUPFAM" id="SSF55874">
    <property type="entry name" value="ATPase domain of HSP90 chaperone/DNA topoisomerase II/histidine kinase"/>
    <property type="match status" value="1"/>
</dbReference>
<dbReference type="InterPro" id="IPR003594">
    <property type="entry name" value="HATPase_dom"/>
</dbReference>
<dbReference type="Gene3D" id="1.20.120.620">
    <property type="entry name" value="Backbone structure of the membrane domain of e. Coli histidine kinase receptor kdpd"/>
    <property type="match status" value="1"/>
</dbReference>
<dbReference type="PANTHER" id="PTHR41523:SF8">
    <property type="entry name" value="ETHYLENE RESPONSE SENSOR PROTEIN"/>
    <property type="match status" value="1"/>
</dbReference>
<evidence type="ECO:0000256" key="3">
    <source>
        <dbReference type="ARBA" id="ARBA00012438"/>
    </source>
</evidence>
<dbReference type="EMBL" id="QKZS01000014">
    <property type="protein sequence ID" value="PZX49707.1"/>
    <property type="molecule type" value="Genomic_DNA"/>
</dbReference>
<evidence type="ECO:0000259" key="14">
    <source>
        <dbReference type="PROSITE" id="PS50109"/>
    </source>
</evidence>
<dbReference type="SMART" id="SM00387">
    <property type="entry name" value="HATPase_c"/>
    <property type="match status" value="1"/>
</dbReference>
<evidence type="ECO:0000256" key="2">
    <source>
        <dbReference type="ARBA" id="ARBA00004141"/>
    </source>
</evidence>
<keyword evidence="6 13" id="KW-0812">Transmembrane</keyword>